<comment type="caution">
    <text evidence="4">The sequence shown here is derived from an EMBL/GenBank/DDBJ whole genome shotgun (WGS) entry which is preliminary data.</text>
</comment>
<proteinExistence type="predicted"/>
<gene>
    <name evidence="4" type="ORF">Q8A67_002966</name>
</gene>
<dbReference type="PROSITE" id="PS50013">
    <property type="entry name" value="CHROMO_2"/>
    <property type="match status" value="1"/>
</dbReference>
<feature type="region of interest" description="Disordered" evidence="2">
    <location>
        <begin position="263"/>
        <end position="301"/>
    </location>
</feature>
<name>A0AA88U459_9TELE</name>
<feature type="compositionally biased region" description="Basic residues" evidence="2">
    <location>
        <begin position="283"/>
        <end position="300"/>
    </location>
</feature>
<evidence type="ECO:0000313" key="5">
    <source>
        <dbReference type="Proteomes" id="UP001187343"/>
    </source>
</evidence>
<evidence type="ECO:0000256" key="1">
    <source>
        <dbReference type="ARBA" id="ARBA00004123"/>
    </source>
</evidence>
<dbReference type="AlphaFoldDB" id="A0AA88U459"/>
<feature type="domain" description="Chromo" evidence="3">
    <location>
        <begin position="314"/>
        <end position="357"/>
    </location>
</feature>
<dbReference type="InterPro" id="IPR000953">
    <property type="entry name" value="Chromo/chromo_shadow_dom"/>
</dbReference>
<protein>
    <recommendedName>
        <fullName evidence="3">Chromo domain-containing protein</fullName>
    </recommendedName>
</protein>
<reference evidence="4" key="1">
    <citation type="submission" date="2023-08" db="EMBL/GenBank/DDBJ databases">
        <title>Chromosome-level Genome Assembly of mud carp (Cirrhinus molitorella).</title>
        <authorList>
            <person name="Liu H."/>
        </authorList>
    </citation>
    <scope>NUCLEOTIDE SEQUENCE</scope>
    <source>
        <strain evidence="4">Prfri</strain>
        <tissue evidence="4">Muscle</tissue>
    </source>
</reference>
<sequence>MAFQVRIRINKNTIKVLSVASSTEEFNRFTFGKLKEKALHLFPGVNGPEDLRVIFGCLVEEICYFYTMFNKIVLLMISCSQSHFVGHTAALWATTLQPWLDVLSLSSQDSTSHKCSIKLDKLAALNLHPILLLGKNMEQTIVADVIFGGDHVLDDDLLQRLKTVYEAVLKIHFQRAKKKGAASDTFSITSPVTMLDPTTVPVPVLDPPVPVLDPTAPVPVLDPTAPVPVLDPTVPVLDPTAPVPVLDPTVPVLDPTAPVPVLDPTAPVPVLDPTAPDPTTSSTKRKKESTKKNKDKKHKDKCSECMERLENNSFPYQRILKNRMKGGTIEVLVRWAPCTSCGIKWKDSWEPSSFVGL</sequence>
<comment type="subcellular location">
    <subcellularLocation>
        <location evidence="1">Nucleus</location>
    </subcellularLocation>
</comment>
<accession>A0AA88U459</accession>
<keyword evidence="5" id="KW-1185">Reference proteome</keyword>
<evidence type="ECO:0000256" key="2">
    <source>
        <dbReference type="SAM" id="MobiDB-lite"/>
    </source>
</evidence>
<dbReference type="EMBL" id="JAUYZG010000003">
    <property type="protein sequence ID" value="KAK2910833.1"/>
    <property type="molecule type" value="Genomic_DNA"/>
</dbReference>
<evidence type="ECO:0000313" key="4">
    <source>
        <dbReference type="EMBL" id="KAK2910833.1"/>
    </source>
</evidence>
<feature type="compositionally biased region" description="Low complexity" evidence="2">
    <location>
        <begin position="272"/>
        <end position="282"/>
    </location>
</feature>
<evidence type="ECO:0000259" key="3">
    <source>
        <dbReference type="PROSITE" id="PS50013"/>
    </source>
</evidence>
<dbReference type="Proteomes" id="UP001187343">
    <property type="component" value="Unassembled WGS sequence"/>
</dbReference>
<organism evidence="4 5">
    <name type="scientific">Cirrhinus molitorella</name>
    <name type="common">mud carp</name>
    <dbReference type="NCBI Taxonomy" id="172907"/>
    <lineage>
        <taxon>Eukaryota</taxon>
        <taxon>Metazoa</taxon>
        <taxon>Chordata</taxon>
        <taxon>Craniata</taxon>
        <taxon>Vertebrata</taxon>
        <taxon>Euteleostomi</taxon>
        <taxon>Actinopterygii</taxon>
        <taxon>Neopterygii</taxon>
        <taxon>Teleostei</taxon>
        <taxon>Ostariophysi</taxon>
        <taxon>Cypriniformes</taxon>
        <taxon>Cyprinidae</taxon>
        <taxon>Labeoninae</taxon>
        <taxon>Labeonini</taxon>
        <taxon>Cirrhinus</taxon>
    </lineage>
</organism>
<dbReference type="GO" id="GO:0005634">
    <property type="term" value="C:nucleus"/>
    <property type="evidence" value="ECO:0007669"/>
    <property type="project" value="UniProtKB-SubCell"/>
</dbReference>